<dbReference type="Proteomes" id="UP001208570">
    <property type="component" value="Unassembled WGS sequence"/>
</dbReference>
<evidence type="ECO:0000313" key="1">
    <source>
        <dbReference type="EMBL" id="KAK2169397.1"/>
    </source>
</evidence>
<reference evidence="1" key="1">
    <citation type="journal article" date="2023" name="Mol. Biol. Evol.">
        <title>Third-Generation Sequencing Reveals the Adaptive Role of the Epigenome in Three Deep-Sea Polychaetes.</title>
        <authorList>
            <person name="Perez M."/>
            <person name="Aroh O."/>
            <person name="Sun Y."/>
            <person name="Lan Y."/>
            <person name="Juniper S.K."/>
            <person name="Young C.R."/>
            <person name="Angers B."/>
            <person name="Qian P.Y."/>
        </authorList>
    </citation>
    <scope>NUCLEOTIDE SEQUENCE</scope>
    <source>
        <strain evidence="1">P08H-3</strain>
    </source>
</reference>
<evidence type="ECO:0000313" key="2">
    <source>
        <dbReference type="Proteomes" id="UP001208570"/>
    </source>
</evidence>
<sequence>MSHYGSIICHVAVFNSDGIEPSTLSLYRKCIMYHLSVPCNRTMYELVTAQCTINVSVYVSRNMSLLLCKVCHPSRQCIMSTHQFICQCILSHISVSYHMSVFHVTC</sequence>
<accession>A0AAD9KDZ0</accession>
<gene>
    <name evidence="1" type="ORF">LSH36_10g04018</name>
</gene>
<proteinExistence type="predicted"/>
<organism evidence="1 2">
    <name type="scientific">Paralvinella palmiformis</name>
    <dbReference type="NCBI Taxonomy" id="53620"/>
    <lineage>
        <taxon>Eukaryota</taxon>
        <taxon>Metazoa</taxon>
        <taxon>Spiralia</taxon>
        <taxon>Lophotrochozoa</taxon>
        <taxon>Annelida</taxon>
        <taxon>Polychaeta</taxon>
        <taxon>Sedentaria</taxon>
        <taxon>Canalipalpata</taxon>
        <taxon>Terebellida</taxon>
        <taxon>Terebelliformia</taxon>
        <taxon>Alvinellidae</taxon>
        <taxon>Paralvinella</taxon>
    </lineage>
</organism>
<name>A0AAD9KDZ0_9ANNE</name>
<comment type="caution">
    <text evidence="1">The sequence shown here is derived from an EMBL/GenBank/DDBJ whole genome shotgun (WGS) entry which is preliminary data.</text>
</comment>
<dbReference type="EMBL" id="JAODUP010000010">
    <property type="protein sequence ID" value="KAK2169397.1"/>
    <property type="molecule type" value="Genomic_DNA"/>
</dbReference>
<protein>
    <submittedName>
        <fullName evidence="1">Uncharacterized protein</fullName>
    </submittedName>
</protein>
<dbReference type="AlphaFoldDB" id="A0AAD9KDZ0"/>
<keyword evidence="2" id="KW-1185">Reference proteome</keyword>